<dbReference type="SUPFAM" id="SSF48452">
    <property type="entry name" value="TPR-like"/>
    <property type="match status" value="1"/>
</dbReference>
<reference evidence="5" key="1">
    <citation type="journal article" date="2013" name="Genetics">
        <title>The draft genome and transcriptome of Panagrellus redivivus are shaped by the harsh demands of a free-living lifestyle.</title>
        <authorList>
            <person name="Srinivasan J."/>
            <person name="Dillman A.R."/>
            <person name="Macchietto M.G."/>
            <person name="Heikkinen L."/>
            <person name="Lakso M."/>
            <person name="Fracchia K.M."/>
            <person name="Antoshechkin I."/>
            <person name="Mortazavi A."/>
            <person name="Wong G."/>
            <person name="Sternberg P.W."/>
        </authorList>
    </citation>
    <scope>NUCLEOTIDE SEQUENCE [LARGE SCALE GENOMIC DNA]</scope>
    <source>
        <strain evidence="5">MT8872</strain>
    </source>
</reference>
<evidence type="ECO:0000256" key="3">
    <source>
        <dbReference type="ARBA" id="ARBA00023602"/>
    </source>
</evidence>
<evidence type="ECO:0000256" key="2">
    <source>
        <dbReference type="ARBA" id="ARBA00022803"/>
    </source>
</evidence>
<dbReference type="InterPro" id="IPR011990">
    <property type="entry name" value="TPR-like_helical_dom_sf"/>
</dbReference>
<dbReference type="GO" id="GO:0030544">
    <property type="term" value="F:Hsp70 protein binding"/>
    <property type="evidence" value="ECO:0007669"/>
    <property type="project" value="TreeGrafter"/>
</dbReference>
<dbReference type="Proteomes" id="UP000492821">
    <property type="component" value="Unassembled WGS sequence"/>
</dbReference>
<proteinExistence type="inferred from homology"/>
<dbReference type="GO" id="GO:0005634">
    <property type="term" value="C:nucleus"/>
    <property type="evidence" value="ECO:0007669"/>
    <property type="project" value="TreeGrafter"/>
</dbReference>
<dbReference type="GO" id="GO:0051879">
    <property type="term" value="F:Hsp90 protein binding"/>
    <property type="evidence" value="ECO:0007669"/>
    <property type="project" value="InterPro"/>
</dbReference>
<evidence type="ECO:0000259" key="4">
    <source>
        <dbReference type="Pfam" id="PF18972"/>
    </source>
</evidence>
<dbReference type="Pfam" id="PF18972">
    <property type="entry name" value="Wheel"/>
    <property type="match status" value="1"/>
</dbReference>
<dbReference type="PANTHER" id="PTHR46035:SF1">
    <property type="entry name" value="TETRATRICOPEPTIDE REPEAT PROTEIN 4"/>
    <property type="match status" value="1"/>
</dbReference>
<evidence type="ECO:0000313" key="6">
    <source>
        <dbReference type="WBParaSite" id="Pan_g6488.t1"/>
    </source>
</evidence>
<dbReference type="SMART" id="SM00028">
    <property type="entry name" value="TPR"/>
    <property type="match status" value="2"/>
</dbReference>
<sequence>MTSEQTSTKKQYTEADRAALAAKMDKDIDDFMETLAARKKDEPKKEFNFDEWCKEIDQHPAFMTDFKPNADGELHPTMQALQSLKYDVDTPEDLMDTAVGHKDEGNKHFKFKKYRWAITAYTEALKLKVPDRKFNAIVYTNRAASNKHLGNFSSGLRDAFTALKFEPLHVKAMLRAAEILSEKDKIGKQTLKLVDEFLSRLDEFEPEGSADAKPKLAAIREVAAKRSAEDDIQRPIRVAKQFEELQMKRKLLRLLKERGVNFKPEIEFDNYKEFDLSELDVNFPHRDTTRVTFEPGTDVLLWPLILQYPETGQTDFMTECTETASIRFFLDTVLSQPAPWDPIHAFTPKTVRVFVPLDIFDDEQVAEVRLRDPLSTAIAMKDSVIVKGLPVLQVYTKEYVEPKLIPVEGTENRYRFLK</sequence>
<dbReference type="InterPro" id="IPR019734">
    <property type="entry name" value="TPR_rpt"/>
</dbReference>
<keyword evidence="1" id="KW-0677">Repeat</keyword>
<dbReference type="InterPro" id="IPR044059">
    <property type="entry name" value="Csn1/TTC4_wheel"/>
</dbReference>
<accession>A0A7E4W3B3</accession>
<dbReference type="AlphaFoldDB" id="A0A7E4W3B3"/>
<protein>
    <submittedName>
        <fullName evidence="6">Wheel domain-containing protein</fullName>
    </submittedName>
</protein>
<organism evidence="5 6">
    <name type="scientific">Panagrellus redivivus</name>
    <name type="common">Microworm</name>
    <dbReference type="NCBI Taxonomy" id="6233"/>
    <lineage>
        <taxon>Eukaryota</taxon>
        <taxon>Metazoa</taxon>
        <taxon>Ecdysozoa</taxon>
        <taxon>Nematoda</taxon>
        <taxon>Chromadorea</taxon>
        <taxon>Rhabditida</taxon>
        <taxon>Tylenchina</taxon>
        <taxon>Panagrolaimomorpha</taxon>
        <taxon>Panagrolaimoidea</taxon>
        <taxon>Panagrolaimidae</taxon>
        <taxon>Panagrellus</taxon>
    </lineage>
</organism>
<dbReference type="PANTHER" id="PTHR46035">
    <property type="entry name" value="TETRATRICOPEPTIDE REPEAT PROTEIN 4"/>
    <property type="match status" value="1"/>
</dbReference>
<dbReference type="Gene3D" id="1.25.40.10">
    <property type="entry name" value="Tetratricopeptide repeat domain"/>
    <property type="match status" value="1"/>
</dbReference>
<evidence type="ECO:0000256" key="1">
    <source>
        <dbReference type="ARBA" id="ARBA00022737"/>
    </source>
</evidence>
<feature type="domain" description="Cns1/TTC4 wheel" evidence="4">
    <location>
        <begin position="298"/>
        <end position="356"/>
    </location>
</feature>
<dbReference type="GO" id="GO:0005829">
    <property type="term" value="C:cytosol"/>
    <property type="evidence" value="ECO:0007669"/>
    <property type="project" value="TreeGrafter"/>
</dbReference>
<dbReference type="GO" id="GO:0006457">
    <property type="term" value="P:protein folding"/>
    <property type="evidence" value="ECO:0007669"/>
    <property type="project" value="TreeGrafter"/>
</dbReference>
<comment type="similarity">
    <text evidence="3">Belongs to the TTC4 family.</text>
</comment>
<keyword evidence="2" id="KW-0802">TPR repeat</keyword>
<reference evidence="6" key="2">
    <citation type="submission" date="2020-10" db="UniProtKB">
        <authorList>
            <consortium name="WormBaseParasite"/>
        </authorList>
    </citation>
    <scope>IDENTIFICATION</scope>
</reference>
<dbReference type="CDD" id="cd21377">
    <property type="entry name" value="CTWD_Cns1-like"/>
    <property type="match status" value="1"/>
</dbReference>
<dbReference type="WBParaSite" id="Pan_g6488.t1">
    <property type="protein sequence ID" value="Pan_g6488.t1"/>
    <property type="gene ID" value="Pan_g6488"/>
</dbReference>
<keyword evidence="5" id="KW-1185">Reference proteome</keyword>
<evidence type="ECO:0000313" key="5">
    <source>
        <dbReference type="Proteomes" id="UP000492821"/>
    </source>
</evidence>
<name>A0A7E4W3B3_PANRE</name>